<dbReference type="EMBL" id="JBHLUE010000016">
    <property type="protein sequence ID" value="MFC0565943.1"/>
    <property type="molecule type" value="Genomic_DNA"/>
</dbReference>
<keyword evidence="4" id="KW-1185">Reference proteome</keyword>
<organism evidence="3 4">
    <name type="scientific">Plantactinospora siamensis</name>
    <dbReference type="NCBI Taxonomy" id="555372"/>
    <lineage>
        <taxon>Bacteria</taxon>
        <taxon>Bacillati</taxon>
        <taxon>Actinomycetota</taxon>
        <taxon>Actinomycetes</taxon>
        <taxon>Micromonosporales</taxon>
        <taxon>Micromonosporaceae</taxon>
        <taxon>Plantactinospora</taxon>
    </lineage>
</organism>
<sequence length="175" mass="18551">MSRRIRSVIAMAAAVAVSTGLGCSPARAATGTEQTTTLAGTTWIINGYSGKCLGISGGNMKNGTAALQWDCGAADHNWLSIPDDGYYHELRQANSPSKCLGVPSGSKVKSVGMVIWDCIGVTDQRWKKAAVGYGYYRYTNLNSGMSMGVSNSSTKNGAPIIQWPSIDVDDQYWAG</sequence>
<dbReference type="RefSeq" id="WP_377340274.1">
    <property type="nucleotide sequence ID" value="NZ_JBHLUE010000016.1"/>
</dbReference>
<feature type="signal peptide" evidence="1">
    <location>
        <begin position="1"/>
        <end position="28"/>
    </location>
</feature>
<dbReference type="PROSITE" id="PS50231">
    <property type="entry name" value="RICIN_B_LECTIN"/>
    <property type="match status" value="1"/>
</dbReference>
<name>A0ABV6P0W1_9ACTN</name>
<gene>
    <name evidence="3" type="ORF">ACFFHU_17615</name>
</gene>
<dbReference type="Pfam" id="PF14200">
    <property type="entry name" value="RicinB_lectin_2"/>
    <property type="match status" value="1"/>
</dbReference>
<dbReference type="Proteomes" id="UP001589894">
    <property type="component" value="Unassembled WGS sequence"/>
</dbReference>
<proteinExistence type="predicted"/>
<dbReference type="SUPFAM" id="SSF50370">
    <property type="entry name" value="Ricin B-like lectins"/>
    <property type="match status" value="1"/>
</dbReference>
<feature type="domain" description="Ricin B lectin" evidence="2">
    <location>
        <begin position="84"/>
        <end position="163"/>
    </location>
</feature>
<accession>A0ABV6P0W1</accession>
<dbReference type="Gene3D" id="2.80.10.50">
    <property type="match status" value="2"/>
</dbReference>
<dbReference type="PROSITE" id="PS51257">
    <property type="entry name" value="PROKAR_LIPOPROTEIN"/>
    <property type="match status" value="1"/>
</dbReference>
<dbReference type="InterPro" id="IPR035992">
    <property type="entry name" value="Ricin_B-like_lectins"/>
</dbReference>
<evidence type="ECO:0000313" key="4">
    <source>
        <dbReference type="Proteomes" id="UP001589894"/>
    </source>
</evidence>
<keyword evidence="1" id="KW-0732">Signal</keyword>
<reference evidence="3 4" key="1">
    <citation type="submission" date="2024-09" db="EMBL/GenBank/DDBJ databases">
        <authorList>
            <person name="Sun Q."/>
            <person name="Mori K."/>
        </authorList>
    </citation>
    <scope>NUCLEOTIDE SEQUENCE [LARGE SCALE GENOMIC DNA]</scope>
    <source>
        <strain evidence="3 4">TBRC 2205</strain>
    </source>
</reference>
<evidence type="ECO:0000256" key="1">
    <source>
        <dbReference type="SAM" id="SignalP"/>
    </source>
</evidence>
<feature type="chain" id="PRO_5045612451" evidence="1">
    <location>
        <begin position="29"/>
        <end position="175"/>
    </location>
</feature>
<dbReference type="CDD" id="cd00161">
    <property type="entry name" value="beta-trefoil_Ricin-like"/>
    <property type="match status" value="1"/>
</dbReference>
<evidence type="ECO:0000259" key="2">
    <source>
        <dbReference type="Pfam" id="PF14200"/>
    </source>
</evidence>
<evidence type="ECO:0000313" key="3">
    <source>
        <dbReference type="EMBL" id="MFC0565943.1"/>
    </source>
</evidence>
<protein>
    <submittedName>
        <fullName evidence="3">RICIN domain-containing protein</fullName>
    </submittedName>
</protein>
<dbReference type="InterPro" id="IPR000772">
    <property type="entry name" value="Ricin_B_lectin"/>
</dbReference>
<comment type="caution">
    <text evidence="3">The sequence shown here is derived from an EMBL/GenBank/DDBJ whole genome shotgun (WGS) entry which is preliminary data.</text>
</comment>